<accession>A0A2U1BBE1</accession>
<name>A0A2U1BBE1_9BACT</name>
<dbReference type="Pfam" id="PF00176">
    <property type="entry name" value="SNF2-rel_dom"/>
    <property type="match status" value="1"/>
</dbReference>
<dbReference type="GO" id="GO:0005524">
    <property type="term" value="F:ATP binding"/>
    <property type="evidence" value="ECO:0007669"/>
    <property type="project" value="InterPro"/>
</dbReference>
<keyword evidence="5" id="KW-1185">Reference proteome</keyword>
<dbReference type="GO" id="GO:0016787">
    <property type="term" value="F:hydrolase activity"/>
    <property type="evidence" value="ECO:0007669"/>
    <property type="project" value="UniProtKB-KW"/>
</dbReference>
<evidence type="ECO:0000256" key="1">
    <source>
        <dbReference type="ARBA" id="ARBA00022801"/>
    </source>
</evidence>
<dbReference type="Pfam" id="PF00271">
    <property type="entry name" value="Helicase_C"/>
    <property type="match status" value="1"/>
</dbReference>
<dbReference type="Gene3D" id="3.40.50.10810">
    <property type="entry name" value="Tandem AAA-ATPase domain"/>
    <property type="match status" value="1"/>
</dbReference>
<dbReference type="InterPro" id="IPR014001">
    <property type="entry name" value="Helicase_ATP-bd"/>
</dbReference>
<dbReference type="PROSITE" id="PS51194">
    <property type="entry name" value="HELICASE_CTER"/>
    <property type="match status" value="1"/>
</dbReference>
<dbReference type="InterPro" id="IPR022138">
    <property type="entry name" value="DUF3670"/>
</dbReference>
<dbReference type="InterPro" id="IPR038718">
    <property type="entry name" value="SNF2-like_sf"/>
</dbReference>
<dbReference type="Proteomes" id="UP000245959">
    <property type="component" value="Unassembled WGS sequence"/>
</dbReference>
<dbReference type="GO" id="GO:0004674">
    <property type="term" value="F:protein serine/threonine kinase activity"/>
    <property type="evidence" value="ECO:0007669"/>
    <property type="project" value="UniProtKB-KW"/>
</dbReference>
<dbReference type="CDD" id="cd18793">
    <property type="entry name" value="SF2_C_SNF"/>
    <property type="match status" value="1"/>
</dbReference>
<dbReference type="InterPro" id="IPR001650">
    <property type="entry name" value="Helicase_C-like"/>
</dbReference>
<feature type="domain" description="Helicase ATP-binding" evidence="2">
    <location>
        <begin position="416"/>
        <end position="585"/>
    </location>
</feature>
<feature type="domain" description="Helicase C-terminal" evidence="3">
    <location>
        <begin position="710"/>
        <end position="869"/>
    </location>
</feature>
<dbReference type="GO" id="GO:0015616">
    <property type="term" value="F:DNA translocase activity"/>
    <property type="evidence" value="ECO:0007669"/>
    <property type="project" value="TreeGrafter"/>
</dbReference>
<dbReference type="InterPro" id="IPR000330">
    <property type="entry name" value="SNF2_N"/>
</dbReference>
<comment type="caution">
    <text evidence="4">The sequence shown here is derived from an EMBL/GenBank/DDBJ whole genome shotgun (WGS) entry which is preliminary data.</text>
</comment>
<evidence type="ECO:0000259" key="2">
    <source>
        <dbReference type="PROSITE" id="PS51192"/>
    </source>
</evidence>
<keyword evidence="4" id="KW-0418">Kinase</keyword>
<dbReference type="Pfam" id="PF12419">
    <property type="entry name" value="DUF3670"/>
    <property type="match status" value="1"/>
</dbReference>
<dbReference type="SMART" id="SM00487">
    <property type="entry name" value="DEXDc"/>
    <property type="match status" value="1"/>
</dbReference>
<dbReference type="EMBL" id="QEKH01000001">
    <property type="protein sequence ID" value="PVY45975.1"/>
    <property type="molecule type" value="Genomic_DNA"/>
</dbReference>
<evidence type="ECO:0000313" key="4">
    <source>
        <dbReference type="EMBL" id="PVY45975.1"/>
    </source>
</evidence>
<dbReference type="RefSeq" id="WP_165832743.1">
    <property type="nucleotide sequence ID" value="NZ_CABMMC010000087.1"/>
</dbReference>
<dbReference type="InterPro" id="IPR050496">
    <property type="entry name" value="SNF2_RAD54_helicase_repair"/>
</dbReference>
<dbReference type="AlphaFoldDB" id="A0A2U1BBE1"/>
<sequence>MGMEIAIAPSGRLRLEGAENIFAEGNGAGLFRLLADPLPPDAGASCSFFRRLARDYAMRLCRSATGEGSDPFAAALPDREQIEAELFDRPPLTGGEYLDGELLERCHRELAEWAKREFEAAELPFEEWLRKLNPAWRDVGRISFHLAENKSDPDGAHPFLFLATFIHRVSESDQPRHLPLGAALKAYANDRNALLSMLRPIQEAAKGSALIASLLADRSIYRPGVWSAREAYAFLQDIPVFEAANIVVRMANLWKRAPKKLQVQISLDTVGKRGFLSGDSLLRFSVNAVIGGTPLSERELEELLKSGDGLVRLKGEWIEADSEKIGQLLSAWRRAAAAVPGLPVMQGMRLLAGGAVPGGGALPELDRGLCRVEMVGELEKQFRELTAPERMQLPPLPEKLSNTLRPYQLDGVKFLWGMTRIGMGPCLADDMGLGKTLQILTYLELLRRNGDLAGLPALLVLPASLLNNWKNEAEKFTPELKVKLLHPSLLSPDELAEFDGDPAGFLRRYDLVATTYALVTRYMELARLEFPLVIADEAQALKNPGSQQSRAVRRLKGARRIALTGTPVENRLTDLWSIFDFTNPGLLGSLNEFVDFTRRLTPEDGPVNLAPLRRLTGFYILRRLKSDKSIIRDLPDKVELNRFCRLTKHQAVLYQQVVDRMRRELEAADEFQKKGVVLKSLMQFKQLCNHPAQYTGEGDFKAEESGKFLELAELAEKIAMKQEKVLVFTQFREMTDPLHELLSRVFGRPGLILHGGTSIRARARLVEAFQKEEGPPFFVLSLKAAGTGLNLTAASHVIHFDRWWNPAVENQATDRAYRIGQHRNVLVHKFICSGTIEEKINSLIWSKRKLADSVVTSGGEVPLTELDTSELLELVKLDIHHIEV</sequence>
<reference evidence="4 5" key="1">
    <citation type="submission" date="2018-04" db="EMBL/GenBank/DDBJ databases">
        <title>Genomic Encyclopedia of Type Strains, Phase IV (KMG-IV): sequencing the most valuable type-strain genomes for metagenomic binning, comparative biology and taxonomic classification.</title>
        <authorList>
            <person name="Goeker M."/>
        </authorList>
    </citation>
    <scope>NUCLEOTIDE SEQUENCE [LARGE SCALE GENOMIC DNA]</scope>
    <source>
        <strain evidence="4 5">DSM 14823</strain>
    </source>
</reference>
<keyword evidence="4" id="KW-0723">Serine/threonine-protein kinase</keyword>
<dbReference type="InterPro" id="IPR027417">
    <property type="entry name" value="P-loop_NTPase"/>
</dbReference>
<dbReference type="SUPFAM" id="SSF52540">
    <property type="entry name" value="P-loop containing nucleoside triphosphate hydrolases"/>
    <property type="match status" value="2"/>
</dbReference>
<dbReference type="SMART" id="SM00490">
    <property type="entry name" value="HELICc"/>
    <property type="match status" value="1"/>
</dbReference>
<keyword evidence="4" id="KW-0808">Transferase</keyword>
<gene>
    <name evidence="4" type="ORF">C8D82_101173</name>
</gene>
<keyword evidence="1" id="KW-0378">Hydrolase</keyword>
<dbReference type="Gene3D" id="3.40.50.300">
    <property type="entry name" value="P-loop containing nucleotide triphosphate hydrolases"/>
    <property type="match status" value="1"/>
</dbReference>
<dbReference type="GeneID" id="78293707"/>
<evidence type="ECO:0000259" key="3">
    <source>
        <dbReference type="PROSITE" id="PS51194"/>
    </source>
</evidence>
<dbReference type="PANTHER" id="PTHR45629:SF7">
    <property type="entry name" value="DNA EXCISION REPAIR PROTEIN ERCC-6-RELATED"/>
    <property type="match status" value="1"/>
</dbReference>
<organism evidence="4 5">
    <name type="scientific">Victivallis vadensis</name>
    <dbReference type="NCBI Taxonomy" id="172901"/>
    <lineage>
        <taxon>Bacteria</taxon>
        <taxon>Pseudomonadati</taxon>
        <taxon>Lentisphaerota</taxon>
        <taxon>Lentisphaeria</taxon>
        <taxon>Victivallales</taxon>
        <taxon>Victivallaceae</taxon>
        <taxon>Victivallis</taxon>
    </lineage>
</organism>
<dbReference type="InterPro" id="IPR049730">
    <property type="entry name" value="SNF2/RAD54-like_C"/>
</dbReference>
<evidence type="ECO:0000313" key="5">
    <source>
        <dbReference type="Proteomes" id="UP000245959"/>
    </source>
</evidence>
<dbReference type="PROSITE" id="PS51192">
    <property type="entry name" value="HELICASE_ATP_BIND_1"/>
    <property type="match status" value="1"/>
</dbReference>
<proteinExistence type="predicted"/>
<dbReference type="PANTHER" id="PTHR45629">
    <property type="entry name" value="SNF2/RAD54 FAMILY MEMBER"/>
    <property type="match status" value="1"/>
</dbReference>
<protein>
    <submittedName>
        <fullName evidence="4">Non-specific serine/threonine protein kinase</fullName>
    </submittedName>
</protein>